<sequence>MEGSSSISLKRTYRLFVSTWNVGGLLPSDDAELEEWLDIKNGHYDIYILGFQEVVPLNARNVLGPKNRRVLERWSSLIRKSLNKLPSSKLHEGKQKVHPMKEEEEGKEGGHAQEFECVESKQMVGILVSVWARSDLRRCISHRCIACVGCGVMGCLGNKGSVSIRFLLHETSFCFACCHFASGGKEGDEVKRNTNAMEILSRTTFPSSPPPPLDLPQKITDHDRVFLFGDLNYRISLPNASTRSLMEQNRWSILLQKDQLRMEVSKGKLFEDWQEGAITFFPTYKYYLNSDKYYGCVPTQESGKSRAPAWCDRILWRGEGINQERYDRCELRLSDHRPVRGIFVVDVDVPKSSS</sequence>
<accession>A0A8J5FB05</accession>
<comment type="caution">
    <text evidence="4">The sequence shown here is derived from an EMBL/GenBank/DDBJ whole genome shotgun (WGS) entry which is preliminary data.</text>
</comment>
<keyword evidence="1" id="KW-0378">Hydrolase</keyword>
<feature type="domain" description="Inositol polyphosphate-related phosphatase" evidence="3">
    <location>
        <begin position="11"/>
        <end position="351"/>
    </location>
</feature>
<dbReference type="InterPro" id="IPR000300">
    <property type="entry name" value="IPPc"/>
</dbReference>
<dbReference type="AlphaFoldDB" id="A0A8J5FB05"/>
<keyword evidence="5" id="KW-1185">Reference proteome</keyword>
<evidence type="ECO:0000256" key="2">
    <source>
        <dbReference type="SAM" id="MobiDB-lite"/>
    </source>
</evidence>
<dbReference type="Pfam" id="PF22669">
    <property type="entry name" value="Exo_endo_phos2"/>
    <property type="match status" value="1"/>
</dbReference>
<dbReference type="EMBL" id="JACMSC010000016">
    <property type="protein sequence ID" value="KAG6481746.1"/>
    <property type="molecule type" value="Genomic_DNA"/>
</dbReference>
<proteinExistence type="predicted"/>
<evidence type="ECO:0000313" key="4">
    <source>
        <dbReference type="EMBL" id="KAG6481746.1"/>
    </source>
</evidence>
<feature type="compositionally biased region" description="Basic and acidic residues" evidence="2">
    <location>
        <begin position="89"/>
        <end position="101"/>
    </location>
</feature>
<feature type="region of interest" description="Disordered" evidence="2">
    <location>
        <begin position="89"/>
        <end position="111"/>
    </location>
</feature>
<reference evidence="4 5" key="1">
    <citation type="submission" date="2020-08" db="EMBL/GenBank/DDBJ databases">
        <title>Plant Genome Project.</title>
        <authorList>
            <person name="Zhang R.-G."/>
        </authorList>
    </citation>
    <scope>NUCLEOTIDE SEQUENCE [LARGE SCALE GENOMIC DNA]</scope>
    <source>
        <tissue evidence="4">Rhizome</tissue>
    </source>
</reference>
<dbReference type="SMART" id="SM00128">
    <property type="entry name" value="IPPc"/>
    <property type="match status" value="1"/>
</dbReference>
<dbReference type="GO" id="GO:0034485">
    <property type="term" value="F:phosphatidylinositol-3,4,5-trisphosphate 5-phosphatase activity"/>
    <property type="evidence" value="ECO:0007669"/>
    <property type="project" value="TreeGrafter"/>
</dbReference>
<protein>
    <recommendedName>
        <fullName evidence="3">Inositol polyphosphate-related phosphatase domain-containing protein</fullName>
    </recommendedName>
</protein>
<evidence type="ECO:0000256" key="1">
    <source>
        <dbReference type="ARBA" id="ARBA00022801"/>
    </source>
</evidence>
<dbReference type="GO" id="GO:0004439">
    <property type="term" value="F:phosphatidylinositol-4,5-bisphosphate 5-phosphatase activity"/>
    <property type="evidence" value="ECO:0007669"/>
    <property type="project" value="TreeGrafter"/>
</dbReference>
<dbReference type="PANTHER" id="PTHR45666">
    <property type="entry name" value="TYPE IV INOSITOL POLYPHOSPHATE 5-PHOSPHATASE 9"/>
    <property type="match status" value="1"/>
</dbReference>
<dbReference type="Proteomes" id="UP000734854">
    <property type="component" value="Unassembled WGS sequence"/>
</dbReference>
<dbReference type="PANTHER" id="PTHR45666:SF18">
    <property type="entry name" value="TYPE IV INOSITOL POLYPHOSPHATE 5-PHOSPHATASE 9"/>
    <property type="match status" value="1"/>
</dbReference>
<dbReference type="GO" id="GO:0046856">
    <property type="term" value="P:phosphatidylinositol dephosphorylation"/>
    <property type="evidence" value="ECO:0007669"/>
    <property type="project" value="InterPro"/>
</dbReference>
<dbReference type="GO" id="GO:0004445">
    <property type="term" value="F:inositol-polyphosphate 5-phosphatase activity"/>
    <property type="evidence" value="ECO:0007669"/>
    <property type="project" value="InterPro"/>
</dbReference>
<evidence type="ECO:0000259" key="3">
    <source>
        <dbReference type="SMART" id="SM00128"/>
    </source>
</evidence>
<evidence type="ECO:0000313" key="5">
    <source>
        <dbReference type="Proteomes" id="UP000734854"/>
    </source>
</evidence>
<name>A0A8J5FB05_ZINOF</name>
<dbReference type="InterPro" id="IPR045849">
    <property type="entry name" value="IP5P_plant"/>
</dbReference>
<gene>
    <name evidence="4" type="ORF">ZIOFF_058367</name>
</gene>
<organism evidence="4 5">
    <name type="scientific">Zingiber officinale</name>
    <name type="common">Ginger</name>
    <name type="synonym">Amomum zingiber</name>
    <dbReference type="NCBI Taxonomy" id="94328"/>
    <lineage>
        <taxon>Eukaryota</taxon>
        <taxon>Viridiplantae</taxon>
        <taxon>Streptophyta</taxon>
        <taxon>Embryophyta</taxon>
        <taxon>Tracheophyta</taxon>
        <taxon>Spermatophyta</taxon>
        <taxon>Magnoliopsida</taxon>
        <taxon>Liliopsida</taxon>
        <taxon>Zingiberales</taxon>
        <taxon>Zingiberaceae</taxon>
        <taxon>Zingiber</taxon>
    </lineage>
</organism>